<evidence type="ECO:0000256" key="4">
    <source>
        <dbReference type="ARBA" id="ARBA00022840"/>
    </source>
</evidence>
<keyword evidence="3" id="KW-0547">Nucleotide-binding</keyword>
<dbReference type="FunFam" id="3.40.1110.10:FF:000204">
    <property type="match status" value="1"/>
</dbReference>
<organism evidence="10 11">
    <name type="scientific">Sesamum angolense</name>
    <dbReference type="NCBI Taxonomy" id="2727404"/>
    <lineage>
        <taxon>Eukaryota</taxon>
        <taxon>Viridiplantae</taxon>
        <taxon>Streptophyta</taxon>
        <taxon>Embryophyta</taxon>
        <taxon>Tracheophyta</taxon>
        <taxon>Spermatophyta</taxon>
        <taxon>Magnoliopsida</taxon>
        <taxon>eudicotyledons</taxon>
        <taxon>Gunneridae</taxon>
        <taxon>Pentapetalae</taxon>
        <taxon>asterids</taxon>
        <taxon>lamiids</taxon>
        <taxon>Lamiales</taxon>
        <taxon>Pedaliaceae</taxon>
        <taxon>Sesamum</taxon>
    </lineage>
</organism>
<dbReference type="GO" id="GO:0005524">
    <property type="term" value="F:ATP binding"/>
    <property type="evidence" value="ECO:0007669"/>
    <property type="project" value="UniProtKB-KW"/>
</dbReference>
<dbReference type="InterPro" id="IPR018303">
    <property type="entry name" value="ATPase_P-typ_P_site"/>
</dbReference>
<dbReference type="Pfam" id="PF00690">
    <property type="entry name" value="Cation_ATPase_N"/>
    <property type="match status" value="1"/>
</dbReference>
<sequence length="280" mass="30535">MGEKPEVLDAVLKETVDLENIPIEEVLENLRCSREGLTTEAAQERLAIFGHNKLEEKKGAITKRMTAIEEMAGMDVLCSDKTGTLTLNKLTVDKNLIEVFAKGVDADTVVLMAARASRTENQDAIDAAIVGMLADPKEARAGIREVHFLPFNPTDKRTALTYIDGEGKMHRVSKGAPEQILNLAHNKSEIERREVPEGTKESAGGPWQFIGDQLAIGKETGRRLGMGTNMYPSSALLGQNKDESIAALPVDELIEKADGFAASSLVPFHVFLNLKLTVQL</sequence>
<dbReference type="SUPFAM" id="SSF81660">
    <property type="entry name" value="Metal cation-transporting ATPase, ATP-binding domain N"/>
    <property type="match status" value="1"/>
</dbReference>
<keyword evidence="11" id="KW-1185">Reference proteome</keyword>
<dbReference type="Gene3D" id="3.40.1110.10">
    <property type="entry name" value="Calcium-transporting ATPase, cytoplasmic domain N"/>
    <property type="match status" value="1"/>
</dbReference>
<comment type="caution">
    <text evidence="10">The sequence shown here is derived from an EMBL/GenBank/DDBJ whole genome shotgun (WGS) entry which is preliminary data.</text>
</comment>
<reference evidence="10" key="2">
    <citation type="journal article" date="2024" name="Plant">
        <title>Genomic evolution and insights into agronomic trait innovations of Sesamum species.</title>
        <authorList>
            <person name="Miao H."/>
            <person name="Wang L."/>
            <person name="Qu L."/>
            <person name="Liu H."/>
            <person name="Sun Y."/>
            <person name="Le M."/>
            <person name="Wang Q."/>
            <person name="Wei S."/>
            <person name="Zheng Y."/>
            <person name="Lin W."/>
            <person name="Duan Y."/>
            <person name="Cao H."/>
            <person name="Xiong S."/>
            <person name="Wang X."/>
            <person name="Wei L."/>
            <person name="Li C."/>
            <person name="Ma Q."/>
            <person name="Ju M."/>
            <person name="Zhao R."/>
            <person name="Li G."/>
            <person name="Mu C."/>
            <person name="Tian Q."/>
            <person name="Mei H."/>
            <person name="Zhang T."/>
            <person name="Gao T."/>
            <person name="Zhang H."/>
        </authorList>
    </citation>
    <scope>NUCLEOTIDE SEQUENCE</scope>
    <source>
        <strain evidence="10">K16</strain>
    </source>
</reference>
<keyword evidence="7" id="KW-1133">Transmembrane helix</keyword>
<keyword evidence="5" id="KW-0460">Magnesium</keyword>
<dbReference type="SMART" id="SM00831">
    <property type="entry name" value="Cation_ATPase_N"/>
    <property type="match status" value="1"/>
</dbReference>
<feature type="domain" description="Cation-transporting P-type ATPase N-terminal" evidence="9">
    <location>
        <begin position="17"/>
        <end position="68"/>
    </location>
</feature>
<protein>
    <submittedName>
        <fullName evidence="10">Plasma membrane ATPase 1</fullName>
    </submittedName>
</protein>
<keyword evidence="8" id="KW-0472">Membrane</keyword>
<evidence type="ECO:0000256" key="7">
    <source>
        <dbReference type="ARBA" id="ARBA00022989"/>
    </source>
</evidence>
<accession>A0AAE1WJK7</accession>
<evidence type="ECO:0000313" key="10">
    <source>
        <dbReference type="EMBL" id="KAK4394552.1"/>
    </source>
</evidence>
<comment type="subcellular location">
    <subcellularLocation>
        <location evidence="1">Membrane</location>
        <topology evidence="1">Multi-pass membrane protein</topology>
    </subcellularLocation>
</comment>
<keyword evidence="2" id="KW-0812">Transmembrane</keyword>
<reference evidence="10" key="1">
    <citation type="submission" date="2020-06" db="EMBL/GenBank/DDBJ databases">
        <authorList>
            <person name="Li T."/>
            <person name="Hu X."/>
            <person name="Zhang T."/>
            <person name="Song X."/>
            <person name="Zhang H."/>
            <person name="Dai N."/>
            <person name="Sheng W."/>
            <person name="Hou X."/>
            <person name="Wei L."/>
        </authorList>
    </citation>
    <scope>NUCLEOTIDE SEQUENCE</scope>
    <source>
        <strain evidence="10">K16</strain>
        <tissue evidence="10">Leaf</tissue>
    </source>
</reference>
<dbReference type="InterPro" id="IPR023214">
    <property type="entry name" value="HAD_sf"/>
</dbReference>
<evidence type="ECO:0000256" key="8">
    <source>
        <dbReference type="ARBA" id="ARBA00023136"/>
    </source>
</evidence>
<name>A0AAE1WJK7_9LAMI</name>
<dbReference type="FunFam" id="3.40.50.1000:FF:000001">
    <property type="entry name" value="Phospholipid-transporting ATPase IC"/>
    <property type="match status" value="1"/>
</dbReference>
<dbReference type="Proteomes" id="UP001289374">
    <property type="component" value="Unassembled WGS sequence"/>
</dbReference>
<evidence type="ECO:0000256" key="5">
    <source>
        <dbReference type="ARBA" id="ARBA00022842"/>
    </source>
</evidence>
<dbReference type="InterPro" id="IPR023298">
    <property type="entry name" value="ATPase_P-typ_TM_dom_sf"/>
</dbReference>
<dbReference type="AlphaFoldDB" id="A0AAE1WJK7"/>
<dbReference type="PANTHER" id="PTHR42861">
    <property type="entry name" value="CALCIUM-TRANSPORTING ATPASE"/>
    <property type="match status" value="1"/>
</dbReference>
<evidence type="ECO:0000256" key="1">
    <source>
        <dbReference type="ARBA" id="ARBA00004141"/>
    </source>
</evidence>
<dbReference type="PROSITE" id="PS00154">
    <property type="entry name" value="ATPASE_E1_E2"/>
    <property type="match status" value="1"/>
</dbReference>
<evidence type="ECO:0000256" key="6">
    <source>
        <dbReference type="ARBA" id="ARBA00022967"/>
    </source>
</evidence>
<evidence type="ECO:0000313" key="11">
    <source>
        <dbReference type="Proteomes" id="UP001289374"/>
    </source>
</evidence>
<dbReference type="Gene3D" id="3.40.50.1000">
    <property type="entry name" value="HAD superfamily/HAD-like"/>
    <property type="match status" value="2"/>
</dbReference>
<dbReference type="SUPFAM" id="SSF81665">
    <property type="entry name" value="Calcium ATPase, transmembrane domain M"/>
    <property type="match status" value="1"/>
</dbReference>
<proteinExistence type="predicted"/>
<feature type="non-terminal residue" evidence="10">
    <location>
        <position position="1"/>
    </location>
</feature>
<keyword evidence="4" id="KW-0067">ATP-binding</keyword>
<evidence type="ECO:0000259" key="9">
    <source>
        <dbReference type="SMART" id="SM00831"/>
    </source>
</evidence>
<dbReference type="InterPro" id="IPR004014">
    <property type="entry name" value="ATPase_P-typ_cation-transptr_N"/>
</dbReference>
<evidence type="ECO:0000256" key="3">
    <source>
        <dbReference type="ARBA" id="ARBA00022741"/>
    </source>
</evidence>
<dbReference type="Gene3D" id="1.20.1110.10">
    <property type="entry name" value="Calcium-transporting ATPase, transmembrane domain"/>
    <property type="match status" value="1"/>
</dbReference>
<dbReference type="EMBL" id="JACGWL010000009">
    <property type="protein sequence ID" value="KAK4394552.1"/>
    <property type="molecule type" value="Genomic_DNA"/>
</dbReference>
<gene>
    <name evidence="10" type="ORF">Sango_1609500</name>
</gene>
<dbReference type="InterPro" id="IPR023299">
    <property type="entry name" value="ATPase_P-typ_cyto_dom_N"/>
</dbReference>
<evidence type="ECO:0000256" key="2">
    <source>
        <dbReference type="ARBA" id="ARBA00022692"/>
    </source>
</evidence>
<keyword evidence="6" id="KW-1278">Translocase</keyword>
<dbReference type="GO" id="GO:0016020">
    <property type="term" value="C:membrane"/>
    <property type="evidence" value="ECO:0007669"/>
    <property type="project" value="UniProtKB-SubCell"/>
</dbReference>